<feature type="active site" evidence="4">
    <location>
        <position position="45"/>
    </location>
</feature>
<dbReference type="PROSITE" id="PS51355">
    <property type="entry name" value="GLUTATHIONE_PEROXID_3"/>
    <property type="match status" value="1"/>
</dbReference>
<keyword evidence="2 5" id="KW-0575">Peroxidase</keyword>
<sequence length="170" mass="19561">MNSKLQKTQQSSIYDVPVDTMDGGRTNLKAYEGKVMLLVNVASRCGFTSQYKELEAMHQEYREEGLAILGFPCNQFAQQEPGTDAEIKEFAESCYRVSFPLFAKIDVKGKNQAPLYAFIKKHIKRRPFKFIPWNFSKILVDPKGNVLKQYLPITSFKKIRKDIEKLLNSI</sequence>
<dbReference type="PATRIC" id="fig|456.5.peg.170"/>
<keyword evidence="7" id="KW-1185">Reference proteome</keyword>
<evidence type="ECO:0000256" key="1">
    <source>
        <dbReference type="ARBA" id="ARBA00006926"/>
    </source>
</evidence>
<keyword evidence="3 5" id="KW-0560">Oxidoreductase</keyword>
<evidence type="ECO:0000313" key="6">
    <source>
        <dbReference type="EMBL" id="KTD18931.1"/>
    </source>
</evidence>
<evidence type="ECO:0000256" key="5">
    <source>
        <dbReference type="RuleBase" id="RU000499"/>
    </source>
</evidence>
<dbReference type="InterPro" id="IPR029759">
    <property type="entry name" value="GPX_AS"/>
</dbReference>
<accession>A0A0W0VFJ4</accession>
<dbReference type="OrthoDB" id="9785502at2"/>
<dbReference type="PANTHER" id="PTHR11592:SF78">
    <property type="entry name" value="GLUTATHIONE PEROXIDASE"/>
    <property type="match status" value="1"/>
</dbReference>
<dbReference type="PRINTS" id="PR01011">
    <property type="entry name" value="GLUTPROXDASE"/>
</dbReference>
<reference evidence="6 7" key="1">
    <citation type="submission" date="2015-11" db="EMBL/GenBank/DDBJ databases">
        <title>Genomic analysis of 38 Legionella species identifies large and diverse effector repertoires.</title>
        <authorList>
            <person name="Burstein D."/>
            <person name="Amaro F."/>
            <person name="Zusman T."/>
            <person name="Lifshitz Z."/>
            <person name="Cohen O."/>
            <person name="Gilbert J.A."/>
            <person name="Pupko T."/>
            <person name="Shuman H.A."/>
            <person name="Segal G."/>
        </authorList>
    </citation>
    <scope>NUCLEOTIDE SEQUENCE [LARGE SCALE GENOMIC DNA]</scope>
    <source>
        <strain evidence="6 7">BL-540</strain>
    </source>
</reference>
<dbReference type="Proteomes" id="UP000055035">
    <property type="component" value="Unassembled WGS sequence"/>
</dbReference>
<dbReference type="Pfam" id="PF00255">
    <property type="entry name" value="GSHPx"/>
    <property type="match status" value="1"/>
</dbReference>
<proteinExistence type="inferred from homology"/>
<dbReference type="RefSeq" id="WP_064108343.1">
    <property type="nucleotide sequence ID" value="NZ_CAAAIC010000005.1"/>
</dbReference>
<dbReference type="InterPro" id="IPR000889">
    <property type="entry name" value="Glutathione_peroxidase"/>
</dbReference>
<dbReference type="PIRSF" id="PIRSF000303">
    <property type="entry name" value="Glutathion_perox"/>
    <property type="match status" value="1"/>
</dbReference>
<dbReference type="PROSITE" id="PS00763">
    <property type="entry name" value="GLUTATHIONE_PEROXID_2"/>
    <property type="match status" value="1"/>
</dbReference>
<dbReference type="Gene3D" id="3.40.30.10">
    <property type="entry name" value="Glutaredoxin"/>
    <property type="match status" value="1"/>
</dbReference>
<dbReference type="InterPro" id="IPR036249">
    <property type="entry name" value="Thioredoxin-like_sf"/>
</dbReference>
<name>A0A0W0VFJ4_9GAMM</name>
<dbReference type="GO" id="GO:0004601">
    <property type="term" value="F:peroxidase activity"/>
    <property type="evidence" value="ECO:0007669"/>
    <property type="project" value="UniProtKB-KW"/>
</dbReference>
<comment type="similarity">
    <text evidence="1 5">Belongs to the glutathione peroxidase family.</text>
</comment>
<evidence type="ECO:0000256" key="2">
    <source>
        <dbReference type="ARBA" id="ARBA00022559"/>
    </source>
</evidence>
<evidence type="ECO:0000256" key="4">
    <source>
        <dbReference type="PIRSR" id="PIRSR000303-1"/>
    </source>
</evidence>
<organism evidence="6 7">
    <name type="scientific">Legionella jordanis</name>
    <dbReference type="NCBI Taxonomy" id="456"/>
    <lineage>
        <taxon>Bacteria</taxon>
        <taxon>Pseudomonadati</taxon>
        <taxon>Pseudomonadota</taxon>
        <taxon>Gammaproteobacteria</taxon>
        <taxon>Legionellales</taxon>
        <taxon>Legionellaceae</taxon>
        <taxon>Legionella</taxon>
    </lineage>
</organism>
<evidence type="ECO:0000256" key="3">
    <source>
        <dbReference type="ARBA" id="ARBA00023002"/>
    </source>
</evidence>
<protein>
    <recommendedName>
        <fullName evidence="5">Glutathione peroxidase</fullName>
    </recommendedName>
</protein>
<dbReference type="EMBL" id="LNYJ01000003">
    <property type="protein sequence ID" value="KTD18931.1"/>
    <property type="molecule type" value="Genomic_DNA"/>
</dbReference>
<dbReference type="CDD" id="cd00340">
    <property type="entry name" value="GSH_Peroxidase"/>
    <property type="match status" value="1"/>
</dbReference>
<evidence type="ECO:0000313" key="7">
    <source>
        <dbReference type="Proteomes" id="UP000055035"/>
    </source>
</evidence>
<gene>
    <name evidence="6" type="primary">btuE</name>
    <name evidence="6" type="ORF">Ljor_0154</name>
</gene>
<dbReference type="STRING" id="456.Ljor_0154"/>
<dbReference type="AlphaFoldDB" id="A0A0W0VFJ4"/>
<dbReference type="SUPFAM" id="SSF52833">
    <property type="entry name" value="Thioredoxin-like"/>
    <property type="match status" value="1"/>
</dbReference>
<dbReference type="FunFam" id="3.40.30.10:FF:000010">
    <property type="entry name" value="Glutathione peroxidase"/>
    <property type="match status" value="1"/>
</dbReference>
<dbReference type="InterPro" id="IPR029760">
    <property type="entry name" value="GPX_CS"/>
</dbReference>
<comment type="caution">
    <text evidence="6">The sequence shown here is derived from an EMBL/GenBank/DDBJ whole genome shotgun (WGS) entry which is preliminary data.</text>
</comment>
<dbReference type="PROSITE" id="PS00460">
    <property type="entry name" value="GLUTATHIONE_PEROXID_1"/>
    <property type="match status" value="1"/>
</dbReference>
<dbReference type="GO" id="GO:0034599">
    <property type="term" value="P:cellular response to oxidative stress"/>
    <property type="evidence" value="ECO:0007669"/>
    <property type="project" value="TreeGrafter"/>
</dbReference>
<dbReference type="PANTHER" id="PTHR11592">
    <property type="entry name" value="GLUTATHIONE PEROXIDASE"/>
    <property type="match status" value="1"/>
</dbReference>